<protein>
    <submittedName>
        <fullName evidence="5">Cytochrome P450</fullName>
    </submittedName>
</protein>
<evidence type="ECO:0000256" key="4">
    <source>
        <dbReference type="RuleBase" id="RU000461"/>
    </source>
</evidence>
<proteinExistence type="inferred from homology"/>
<dbReference type="GO" id="GO:0016705">
    <property type="term" value="F:oxidoreductase activity, acting on paired donors, with incorporation or reduction of molecular oxygen"/>
    <property type="evidence" value="ECO:0007669"/>
    <property type="project" value="InterPro"/>
</dbReference>
<name>A0A8S9UH27_PHYIN</name>
<keyword evidence="4" id="KW-0560">Oxidoreductase</keyword>
<feature type="binding site" description="axial binding residue" evidence="3">
    <location>
        <position position="26"/>
    </location>
    <ligand>
        <name>heme</name>
        <dbReference type="ChEBI" id="CHEBI:30413"/>
    </ligand>
    <ligandPart>
        <name>Fe</name>
        <dbReference type="ChEBI" id="CHEBI:18248"/>
    </ligandPart>
</feature>
<accession>A0A8S9UH27</accession>
<keyword evidence="3 4" id="KW-0479">Metal-binding</keyword>
<dbReference type="Proteomes" id="UP000704712">
    <property type="component" value="Unassembled WGS sequence"/>
</dbReference>
<dbReference type="GO" id="GO:0020037">
    <property type="term" value="F:heme binding"/>
    <property type="evidence" value="ECO:0007669"/>
    <property type="project" value="InterPro"/>
</dbReference>
<evidence type="ECO:0000256" key="2">
    <source>
        <dbReference type="ARBA" id="ARBA00010617"/>
    </source>
</evidence>
<dbReference type="PRINTS" id="PR00463">
    <property type="entry name" value="EP450I"/>
</dbReference>
<dbReference type="InterPro" id="IPR050121">
    <property type="entry name" value="Cytochrome_P450_monoxygenase"/>
</dbReference>
<dbReference type="SUPFAM" id="SSF48264">
    <property type="entry name" value="Cytochrome P450"/>
    <property type="match status" value="1"/>
</dbReference>
<dbReference type="GO" id="GO:0004497">
    <property type="term" value="F:monooxygenase activity"/>
    <property type="evidence" value="ECO:0007669"/>
    <property type="project" value="UniProtKB-KW"/>
</dbReference>
<reference evidence="5" key="1">
    <citation type="submission" date="2020-03" db="EMBL/GenBank/DDBJ databases">
        <title>Hybrid Assembly of Korean Phytophthora infestans isolates.</title>
        <authorList>
            <person name="Prokchorchik M."/>
            <person name="Lee Y."/>
            <person name="Seo J."/>
            <person name="Cho J.-H."/>
            <person name="Park Y.-E."/>
            <person name="Jang D.-C."/>
            <person name="Im J.-S."/>
            <person name="Choi J.-G."/>
            <person name="Park H.-J."/>
            <person name="Lee G.-B."/>
            <person name="Lee Y.-G."/>
            <person name="Hong S.-Y."/>
            <person name="Cho K."/>
            <person name="Sohn K.H."/>
        </authorList>
    </citation>
    <scope>NUCLEOTIDE SEQUENCE</scope>
    <source>
        <strain evidence="5">KR_2_A2</strain>
    </source>
</reference>
<dbReference type="GO" id="GO:0005506">
    <property type="term" value="F:iron ion binding"/>
    <property type="evidence" value="ECO:0007669"/>
    <property type="project" value="InterPro"/>
</dbReference>
<keyword evidence="3 4" id="KW-0408">Iron</keyword>
<dbReference type="Gene3D" id="1.10.630.10">
    <property type="entry name" value="Cytochrome P450"/>
    <property type="match status" value="1"/>
</dbReference>
<sequence>MNRLHLRKSHRGFGLQVPFNAGPRVCLGMNLAMLEMKLVIVGLLSRFHVEVVGPKEVTYDLSLTLPVKGALNVKVSRHLWPAHA</sequence>
<evidence type="ECO:0000313" key="5">
    <source>
        <dbReference type="EMBL" id="KAF4137758.1"/>
    </source>
</evidence>
<dbReference type="PANTHER" id="PTHR24305:SF166">
    <property type="entry name" value="CYTOCHROME P450 12A4, MITOCHONDRIAL-RELATED"/>
    <property type="match status" value="1"/>
</dbReference>
<organism evidence="5 6">
    <name type="scientific">Phytophthora infestans</name>
    <name type="common">Potato late blight agent</name>
    <name type="synonym">Botrytis infestans</name>
    <dbReference type="NCBI Taxonomy" id="4787"/>
    <lineage>
        <taxon>Eukaryota</taxon>
        <taxon>Sar</taxon>
        <taxon>Stramenopiles</taxon>
        <taxon>Oomycota</taxon>
        <taxon>Peronosporomycetes</taxon>
        <taxon>Peronosporales</taxon>
        <taxon>Peronosporaceae</taxon>
        <taxon>Phytophthora</taxon>
    </lineage>
</organism>
<dbReference type="AlphaFoldDB" id="A0A8S9UH27"/>
<dbReference type="Pfam" id="PF00067">
    <property type="entry name" value="p450"/>
    <property type="match status" value="1"/>
</dbReference>
<gene>
    <name evidence="5" type="ORF">GN958_ATG13041</name>
</gene>
<evidence type="ECO:0000313" key="6">
    <source>
        <dbReference type="Proteomes" id="UP000704712"/>
    </source>
</evidence>
<evidence type="ECO:0000256" key="3">
    <source>
        <dbReference type="PIRSR" id="PIRSR602401-1"/>
    </source>
</evidence>
<comment type="caution">
    <text evidence="5">The sequence shown here is derived from an EMBL/GenBank/DDBJ whole genome shotgun (WGS) entry which is preliminary data.</text>
</comment>
<dbReference type="InterPro" id="IPR002401">
    <property type="entry name" value="Cyt_P450_E_grp-I"/>
</dbReference>
<keyword evidence="4" id="KW-0503">Monooxygenase</keyword>
<evidence type="ECO:0000256" key="1">
    <source>
        <dbReference type="ARBA" id="ARBA00001971"/>
    </source>
</evidence>
<keyword evidence="3 4" id="KW-0349">Heme</keyword>
<comment type="similarity">
    <text evidence="2 4">Belongs to the cytochrome P450 family.</text>
</comment>
<dbReference type="PROSITE" id="PS00086">
    <property type="entry name" value="CYTOCHROME_P450"/>
    <property type="match status" value="1"/>
</dbReference>
<comment type="cofactor">
    <cofactor evidence="1 3">
        <name>heme</name>
        <dbReference type="ChEBI" id="CHEBI:30413"/>
    </cofactor>
</comment>
<dbReference type="InterPro" id="IPR017972">
    <property type="entry name" value="Cyt_P450_CS"/>
</dbReference>
<dbReference type="InterPro" id="IPR036396">
    <property type="entry name" value="Cyt_P450_sf"/>
</dbReference>
<dbReference type="InterPro" id="IPR001128">
    <property type="entry name" value="Cyt_P450"/>
</dbReference>
<dbReference type="PANTHER" id="PTHR24305">
    <property type="entry name" value="CYTOCHROME P450"/>
    <property type="match status" value="1"/>
</dbReference>
<dbReference type="EMBL" id="JAACNO010001750">
    <property type="protein sequence ID" value="KAF4137758.1"/>
    <property type="molecule type" value="Genomic_DNA"/>
</dbReference>